<dbReference type="EMBL" id="MT141765">
    <property type="protein sequence ID" value="QJA70115.1"/>
    <property type="molecule type" value="Genomic_DNA"/>
</dbReference>
<evidence type="ECO:0000313" key="1">
    <source>
        <dbReference type="EMBL" id="QJA70115.1"/>
    </source>
</evidence>
<reference evidence="2" key="1">
    <citation type="submission" date="2020-03" db="EMBL/GenBank/DDBJ databases">
        <title>The deep terrestrial virosphere.</title>
        <authorList>
            <person name="Holmfeldt K."/>
            <person name="Nilsson E."/>
            <person name="Simone D."/>
            <person name="Lopez-Fernandez M."/>
            <person name="Wu X."/>
            <person name="de Brujin I."/>
            <person name="Lundin D."/>
            <person name="Andersson A."/>
            <person name="Bertilsson S."/>
            <person name="Dopson M."/>
        </authorList>
    </citation>
    <scope>NUCLEOTIDE SEQUENCE</scope>
    <source>
        <strain evidence="1">MM415A03982</strain>
        <strain evidence="2">MM415B02170</strain>
    </source>
</reference>
<sequence length="70" mass="8110">MKTGVLETEIVVPIRIFYTAYSELYPDGRPVYSFGTDESITVSGIQWDDIWKLIDAEKPRLMAEIREDLK</sequence>
<name>A0A6M3KWU6_9ZZZZ</name>
<evidence type="ECO:0000313" key="2">
    <source>
        <dbReference type="EMBL" id="QJA85825.1"/>
    </source>
</evidence>
<gene>
    <name evidence="1" type="ORF">MM415A03982_0005</name>
    <name evidence="2" type="ORF">MM415B02170_0015</name>
</gene>
<protein>
    <submittedName>
        <fullName evidence="2">Uncharacterized protein</fullName>
    </submittedName>
</protein>
<dbReference type="AlphaFoldDB" id="A0A6M3KWU6"/>
<accession>A0A6M3KWU6</accession>
<organism evidence="2">
    <name type="scientific">viral metagenome</name>
    <dbReference type="NCBI Taxonomy" id="1070528"/>
    <lineage>
        <taxon>unclassified sequences</taxon>
        <taxon>metagenomes</taxon>
        <taxon>organismal metagenomes</taxon>
    </lineage>
</organism>
<proteinExistence type="predicted"/>
<dbReference type="EMBL" id="MT142597">
    <property type="protein sequence ID" value="QJA85825.1"/>
    <property type="molecule type" value="Genomic_DNA"/>
</dbReference>